<dbReference type="InterPro" id="IPR002110">
    <property type="entry name" value="Ankyrin_rpt"/>
</dbReference>
<keyword evidence="5" id="KW-1185">Reference proteome</keyword>
<dbReference type="InterPro" id="IPR019734">
    <property type="entry name" value="TPR_rpt"/>
</dbReference>
<dbReference type="PROSITE" id="PS50297">
    <property type="entry name" value="ANK_REP_REGION"/>
    <property type="match status" value="4"/>
</dbReference>
<dbReference type="InterPro" id="IPR058209">
    <property type="entry name" value="TPR_BSK1_C"/>
</dbReference>
<evidence type="ECO:0000256" key="2">
    <source>
        <dbReference type="PROSITE-ProRule" id="PRU00339"/>
    </source>
</evidence>
<proteinExistence type="predicted"/>
<feature type="domain" description="Serine/threonine-protein kinase BSK1-like TPR repeats" evidence="3">
    <location>
        <begin position="301"/>
        <end position="371"/>
    </location>
</feature>
<evidence type="ECO:0000313" key="4">
    <source>
        <dbReference type="EMBL" id="KAL3820528.1"/>
    </source>
</evidence>
<dbReference type="SMART" id="SM00248">
    <property type="entry name" value="ANK"/>
    <property type="match status" value="7"/>
</dbReference>
<feature type="repeat" description="ANK" evidence="1">
    <location>
        <begin position="43"/>
        <end position="66"/>
    </location>
</feature>
<dbReference type="InterPro" id="IPR051616">
    <property type="entry name" value="Cul2-RING_E3_ligase_SR"/>
</dbReference>
<gene>
    <name evidence="4" type="ORF">ACJIZ3_006433</name>
</gene>
<dbReference type="Pfam" id="PF00023">
    <property type="entry name" value="Ank"/>
    <property type="match status" value="2"/>
</dbReference>
<feature type="repeat" description="ANK" evidence="1">
    <location>
        <begin position="207"/>
        <end position="239"/>
    </location>
</feature>
<feature type="repeat" description="ANK" evidence="1">
    <location>
        <begin position="175"/>
        <end position="207"/>
    </location>
</feature>
<dbReference type="PANTHER" id="PTHR46224:SF67">
    <property type="entry name" value="HSP70-HSP90 ORGANIZING PROTEIN 3-LIKE"/>
    <property type="match status" value="1"/>
</dbReference>
<dbReference type="PROSITE" id="PS50088">
    <property type="entry name" value="ANK_REPEAT"/>
    <property type="match status" value="6"/>
</dbReference>
<protein>
    <recommendedName>
        <fullName evidence="3">Serine/threonine-protein kinase BSK1-like TPR repeats domain-containing protein</fullName>
    </recommendedName>
</protein>
<dbReference type="Gene3D" id="1.25.40.20">
    <property type="entry name" value="Ankyrin repeat-containing domain"/>
    <property type="match status" value="2"/>
</dbReference>
<dbReference type="InterPro" id="IPR011990">
    <property type="entry name" value="TPR-like_helical_dom_sf"/>
</dbReference>
<reference evidence="4 5" key="1">
    <citation type="submission" date="2024-12" db="EMBL/GenBank/DDBJ databases">
        <title>The unique morphological basis and parallel evolutionary history of personate flowers in Penstemon.</title>
        <authorList>
            <person name="Depatie T.H."/>
            <person name="Wessinger C.A."/>
        </authorList>
    </citation>
    <scope>NUCLEOTIDE SEQUENCE [LARGE SCALE GENOMIC DNA]</scope>
    <source>
        <strain evidence="4">WTNN_2</strain>
        <tissue evidence="4">Leaf</tissue>
    </source>
</reference>
<dbReference type="SMART" id="SM00028">
    <property type="entry name" value="TPR"/>
    <property type="match status" value="3"/>
</dbReference>
<evidence type="ECO:0000313" key="5">
    <source>
        <dbReference type="Proteomes" id="UP001634393"/>
    </source>
</evidence>
<organism evidence="4 5">
    <name type="scientific">Penstemon smallii</name>
    <dbReference type="NCBI Taxonomy" id="265156"/>
    <lineage>
        <taxon>Eukaryota</taxon>
        <taxon>Viridiplantae</taxon>
        <taxon>Streptophyta</taxon>
        <taxon>Embryophyta</taxon>
        <taxon>Tracheophyta</taxon>
        <taxon>Spermatophyta</taxon>
        <taxon>Magnoliopsida</taxon>
        <taxon>eudicotyledons</taxon>
        <taxon>Gunneridae</taxon>
        <taxon>Pentapetalae</taxon>
        <taxon>asterids</taxon>
        <taxon>lamiids</taxon>
        <taxon>Lamiales</taxon>
        <taxon>Plantaginaceae</taxon>
        <taxon>Cheloneae</taxon>
        <taxon>Penstemon</taxon>
    </lineage>
</organism>
<feature type="repeat" description="ANK" evidence="1">
    <location>
        <begin position="142"/>
        <end position="174"/>
    </location>
</feature>
<dbReference type="SUPFAM" id="SSF48403">
    <property type="entry name" value="Ankyrin repeat"/>
    <property type="match status" value="1"/>
</dbReference>
<keyword evidence="2" id="KW-0802">TPR repeat</keyword>
<dbReference type="PRINTS" id="PR01415">
    <property type="entry name" value="ANKYRIN"/>
</dbReference>
<dbReference type="Pfam" id="PF12796">
    <property type="entry name" value="Ank_2"/>
    <property type="match status" value="2"/>
</dbReference>
<name>A0ABD3S847_9LAMI</name>
<feature type="repeat" description="TPR" evidence="2">
    <location>
        <begin position="367"/>
        <end position="400"/>
    </location>
</feature>
<dbReference type="EMBL" id="JBJXBP010000007">
    <property type="protein sequence ID" value="KAL3820528.1"/>
    <property type="molecule type" value="Genomic_DNA"/>
</dbReference>
<feature type="repeat" description="ANK" evidence="1">
    <location>
        <begin position="110"/>
        <end position="142"/>
    </location>
</feature>
<comment type="caution">
    <text evidence="4">The sequence shown here is derived from an EMBL/GenBank/DDBJ whole genome shotgun (WGS) entry which is preliminary data.</text>
</comment>
<keyword evidence="1" id="KW-0040">ANK repeat</keyword>
<feature type="repeat" description="ANK" evidence="1">
    <location>
        <begin position="77"/>
        <end position="109"/>
    </location>
</feature>
<dbReference type="Pfam" id="PF25575">
    <property type="entry name" value="TPR_BSK1_C"/>
    <property type="match status" value="1"/>
</dbReference>
<dbReference type="Proteomes" id="UP001634393">
    <property type="component" value="Unassembled WGS sequence"/>
</dbReference>
<accession>A0ABD3S847</accession>
<dbReference type="PROSITE" id="PS50005">
    <property type="entry name" value="TPR"/>
    <property type="match status" value="1"/>
</dbReference>
<dbReference type="SUPFAM" id="SSF48452">
    <property type="entry name" value="TPR-like"/>
    <property type="match status" value="1"/>
</dbReference>
<evidence type="ECO:0000256" key="1">
    <source>
        <dbReference type="PROSITE-ProRule" id="PRU00023"/>
    </source>
</evidence>
<dbReference type="InterPro" id="IPR036770">
    <property type="entry name" value="Ankyrin_rpt-contain_sf"/>
</dbReference>
<evidence type="ECO:0000259" key="3">
    <source>
        <dbReference type="Pfam" id="PF25575"/>
    </source>
</evidence>
<dbReference type="AlphaFoldDB" id="A0ABD3S847"/>
<dbReference type="PANTHER" id="PTHR46224">
    <property type="entry name" value="ANKYRIN REPEAT FAMILY PROTEIN"/>
    <property type="match status" value="1"/>
</dbReference>
<sequence length="431" mass="47050">MDTPSDILILKAAASGNLQLLKQLAAGDVLGFLEKCKRVKDCEGLTALHHAAAAGNIQICNYLIQNVKVNINVKTEKGDTPLLLAIKGRHLPTATYLTQHGANANESDFKGMTPLHYASEKGDKRFMQLLISQGADVEALYEYGTPLQAAAHLGKIEAVRMLLDNSANPNSASQFSISPLMLSVRAHSTECLELLLKAGADPNISSCGLTPLARAAIEDETQYMKVLLNAGSNPNGVDLAGWTPLEHAVLACNLAGIELLFPLTSQIPSIPDWSIAGILDYIHSKIGKEQGELKRKENFQLLKKRGEEAFKKKDYVNALSCYTQALFLFPKDAIVLSNRSLCWACLNDGNNALCDAEACVELRPEWPKAHYREGAAWTLLKNYSMASEAFSKALKLDPENKEIHKAFKEAVEAEFGIEVSDNIRAINVTFS</sequence>
<dbReference type="Gene3D" id="1.25.40.10">
    <property type="entry name" value="Tetratricopeptide repeat domain"/>
    <property type="match status" value="1"/>
</dbReference>